<name>A0A9P8VQV3_9HYPO</name>
<accession>A0A9P8VQV3</accession>
<comment type="caution">
    <text evidence="2">The sequence shown here is derived from an EMBL/GenBank/DDBJ whole genome shotgun (WGS) entry which is preliminary data.</text>
</comment>
<organism evidence="2 3">
    <name type="scientific">Thelonectria olida</name>
    <dbReference type="NCBI Taxonomy" id="1576542"/>
    <lineage>
        <taxon>Eukaryota</taxon>
        <taxon>Fungi</taxon>
        <taxon>Dikarya</taxon>
        <taxon>Ascomycota</taxon>
        <taxon>Pezizomycotina</taxon>
        <taxon>Sordariomycetes</taxon>
        <taxon>Hypocreomycetidae</taxon>
        <taxon>Hypocreales</taxon>
        <taxon>Nectriaceae</taxon>
        <taxon>Thelonectria</taxon>
    </lineage>
</organism>
<feature type="compositionally biased region" description="Polar residues" evidence="1">
    <location>
        <begin position="249"/>
        <end position="260"/>
    </location>
</feature>
<feature type="compositionally biased region" description="Basic and acidic residues" evidence="1">
    <location>
        <begin position="144"/>
        <end position="154"/>
    </location>
</feature>
<protein>
    <submittedName>
        <fullName evidence="2">Uncharacterized protein</fullName>
    </submittedName>
</protein>
<dbReference type="OrthoDB" id="2163387at2759"/>
<dbReference type="EMBL" id="JAGPYM010000063">
    <property type="protein sequence ID" value="KAH6870892.1"/>
    <property type="molecule type" value="Genomic_DNA"/>
</dbReference>
<dbReference type="Proteomes" id="UP000777438">
    <property type="component" value="Unassembled WGS sequence"/>
</dbReference>
<sequence length="260" mass="29007">MSPQRKKPEDVVDNVLRRAKLAKIARRLQNCLALAQFKTELCCEDLSFDAIELAFEEEIQQKYLAEYNFLSCSAPLTTQLPYSYALPSLSHEPDPSSHVNGYTNHRKRTLFTSFEESPSSPSKRSRRSLTANKPFGDCWEGSEESARLSDIEQSHHRRITSLVQHSPSPSPAAPADDDFPSIRFFNPPNIRPPLMAMSPSTPLQKNNMLGSIPSIIPPDDGKPFATTPDQCFDLADFINETPVGPVQNPRRTPATSPITP</sequence>
<reference evidence="2 3" key="1">
    <citation type="journal article" date="2021" name="Nat. Commun.">
        <title>Genetic determinants of endophytism in the Arabidopsis root mycobiome.</title>
        <authorList>
            <person name="Mesny F."/>
            <person name="Miyauchi S."/>
            <person name="Thiergart T."/>
            <person name="Pickel B."/>
            <person name="Atanasova L."/>
            <person name="Karlsson M."/>
            <person name="Huettel B."/>
            <person name="Barry K.W."/>
            <person name="Haridas S."/>
            <person name="Chen C."/>
            <person name="Bauer D."/>
            <person name="Andreopoulos W."/>
            <person name="Pangilinan J."/>
            <person name="LaButti K."/>
            <person name="Riley R."/>
            <person name="Lipzen A."/>
            <person name="Clum A."/>
            <person name="Drula E."/>
            <person name="Henrissat B."/>
            <person name="Kohler A."/>
            <person name="Grigoriev I.V."/>
            <person name="Martin F.M."/>
            <person name="Hacquard S."/>
        </authorList>
    </citation>
    <scope>NUCLEOTIDE SEQUENCE [LARGE SCALE GENOMIC DNA]</scope>
    <source>
        <strain evidence="2 3">MPI-CAGE-CH-0241</strain>
    </source>
</reference>
<dbReference type="PANTHER" id="PTHR40468">
    <property type="entry name" value="YALI0A15257P"/>
    <property type="match status" value="1"/>
</dbReference>
<evidence type="ECO:0000313" key="3">
    <source>
        <dbReference type="Proteomes" id="UP000777438"/>
    </source>
</evidence>
<feature type="compositionally biased region" description="Low complexity" evidence="1">
    <location>
        <begin position="111"/>
        <end position="122"/>
    </location>
</feature>
<evidence type="ECO:0000256" key="1">
    <source>
        <dbReference type="SAM" id="MobiDB-lite"/>
    </source>
</evidence>
<proteinExistence type="predicted"/>
<feature type="region of interest" description="Disordered" evidence="1">
    <location>
        <begin position="240"/>
        <end position="260"/>
    </location>
</feature>
<dbReference type="PANTHER" id="PTHR40468:SF1">
    <property type="entry name" value="TOPOISOMERASE I DAMAGE AFFECTED PROTEIN 11"/>
    <property type="match status" value="1"/>
</dbReference>
<keyword evidence="3" id="KW-1185">Reference proteome</keyword>
<feature type="region of interest" description="Disordered" evidence="1">
    <location>
        <begin position="111"/>
        <end position="180"/>
    </location>
</feature>
<gene>
    <name evidence="2" type="ORF">B0T10DRAFT_417951</name>
</gene>
<dbReference type="AlphaFoldDB" id="A0A9P8VQV3"/>
<evidence type="ECO:0000313" key="2">
    <source>
        <dbReference type="EMBL" id="KAH6870892.1"/>
    </source>
</evidence>